<dbReference type="Proteomes" id="UP000295773">
    <property type="component" value="Unassembled WGS sequence"/>
</dbReference>
<reference evidence="2 3" key="1">
    <citation type="submission" date="2019-03" db="EMBL/GenBank/DDBJ databases">
        <title>Genomic Encyclopedia of Type Strains, Phase IV (KMG-IV): sequencing the most valuable type-strain genomes for metagenomic binning, comparative biology and taxonomic classification.</title>
        <authorList>
            <person name="Goeker M."/>
        </authorList>
    </citation>
    <scope>NUCLEOTIDE SEQUENCE [LARGE SCALE GENOMIC DNA]</scope>
    <source>
        <strain evidence="2 3">DSM 29481</strain>
    </source>
</reference>
<evidence type="ECO:0000256" key="1">
    <source>
        <dbReference type="SAM" id="MobiDB-lite"/>
    </source>
</evidence>
<comment type="caution">
    <text evidence="2">The sequence shown here is derived from an EMBL/GenBank/DDBJ whole genome shotgun (WGS) entry which is preliminary data.</text>
</comment>
<evidence type="ECO:0000313" key="2">
    <source>
        <dbReference type="EMBL" id="TCU55660.1"/>
    </source>
</evidence>
<sequence length="237" mass="26363">MRKKLLLVATFLLAFMIFLVPIRAVESERCIIKIHLEDLQVQSSDMNGVKFYVYKIGEIDKNGDAKIYPKYGYETYPQNAHELDLVAKMISKKLEDKPILSNSTDAKGEMELVLDEKGVYLLMAEDDNAYGVISPFIVHLPYYQTIEDVQYGPLYTVDVEPKASPKPNTPGESDGPNTPDNPNTPDTPTGGDTPTDEKTPGKETQTGDSSNTYLYLLLIVISGASMCIWKVKKGRGC</sequence>
<accession>A0A4R3T2R0</accession>
<dbReference type="Gene3D" id="2.60.40.10">
    <property type="entry name" value="Immunoglobulins"/>
    <property type="match status" value="1"/>
</dbReference>
<gene>
    <name evidence="2" type="ORF">EDD61_12224</name>
</gene>
<protein>
    <submittedName>
        <fullName evidence="2">Uncharacterized protein</fullName>
    </submittedName>
</protein>
<name>A0A4R3T2R0_9FIRM</name>
<keyword evidence="3" id="KW-1185">Reference proteome</keyword>
<dbReference type="InterPro" id="IPR013783">
    <property type="entry name" value="Ig-like_fold"/>
</dbReference>
<dbReference type="RefSeq" id="WP_132225476.1">
    <property type="nucleotide sequence ID" value="NZ_JANKBG010000021.1"/>
</dbReference>
<dbReference type="AlphaFoldDB" id="A0A4R3T2R0"/>
<feature type="compositionally biased region" description="Low complexity" evidence="1">
    <location>
        <begin position="174"/>
        <end position="193"/>
    </location>
</feature>
<feature type="region of interest" description="Disordered" evidence="1">
    <location>
        <begin position="158"/>
        <end position="207"/>
    </location>
</feature>
<organism evidence="2 3">
    <name type="scientific">Longicatena caecimuris</name>
    <dbReference type="NCBI Taxonomy" id="1796635"/>
    <lineage>
        <taxon>Bacteria</taxon>
        <taxon>Bacillati</taxon>
        <taxon>Bacillota</taxon>
        <taxon>Erysipelotrichia</taxon>
        <taxon>Erysipelotrichales</taxon>
        <taxon>Erysipelotrichaceae</taxon>
        <taxon>Longicatena</taxon>
    </lineage>
</organism>
<dbReference type="EMBL" id="SMBP01000022">
    <property type="protein sequence ID" value="TCU55660.1"/>
    <property type="molecule type" value="Genomic_DNA"/>
</dbReference>
<proteinExistence type="predicted"/>
<evidence type="ECO:0000313" key="3">
    <source>
        <dbReference type="Proteomes" id="UP000295773"/>
    </source>
</evidence>